<comment type="similarity">
    <text evidence="3 9">Belongs to the pseudouridine synthase RluA family.</text>
</comment>
<evidence type="ECO:0000256" key="9">
    <source>
        <dbReference type="RuleBase" id="RU362028"/>
    </source>
</evidence>
<dbReference type="Proteomes" id="UP000315782">
    <property type="component" value="Unassembled WGS sequence"/>
</dbReference>
<evidence type="ECO:0000256" key="5">
    <source>
        <dbReference type="ARBA" id="ARBA00022884"/>
    </source>
</evidence>
<dbReference type="SUPFAM" id="SSF55174">
    <property type="entry name" value="Alpha-L RNA-binding motif"/>
    <property type="match status" value="1"/>
</dbReference>
<evidence type="ECO:0000256" key="4">
    <source>
        <dbReference type="ARBA" id="ARBA00022552"/>
    </source>
</evidence>
<keyword evidence="5 8" id="KW-0694">RNA-binding</keyword>
<evidence type="ECO:0000256" key="8">
    <source>
        <dbReference type="PROSITE-ProRule" id="PRU00182"/>
    </source>
</evidence>
<dbReference type="GO" id="GO:0000455">
    <property type="term" value="P:enzyme-directed rRNA pseudouridine synthesis"/>
    <property type="evidence" value="ECO:0007669"/>
    <property type="project" value="TreeGrafter"/>
</dbReference>
<dbReference type="EC" id="5.4.99.-" evidence="9"/>
<dbReference type="Gene3D" id="3.30.2350.10">
    <property type="entry name" value="Pseudouridine synthase"/>
    <property type="match status" value="1"/>
</dbReference>
<dbReference type="PROSITE" id="PS01129">
    <property type="entry name" value="PSI_RLU"/>
    <property type="match status" value="1"/>
</dbReference>
<comment type="caution">
    <text evidence="11">The sequence shown here is derived from an EMBL/GenBank/DDBJ whole genome shotgun (WGS) entry which is preliminary data.</text>
</comment>
<name>A0A520MEW2_9GAMM</name>
<reference evidence="11 12" key="1">
    <citation type="submission" date="2019-02" db="EMBL/GenBank/DDBJ databases">
        <title>Prokaryotic population dynamics and viral predation in marine succession experiment using metagenomics: the confinement effect.</title>
        <authorList>
            <person name="Haro-Moreno J.M."/>
            <person name="Rodriguez-Valera F."/>
            <person name="Lopez-Perez M."/>
        </authorList>
    </citation>
    <scope>NUCLEOTIDE SEQUENCE [LARGE SCALE GENOMIC DNA]</scope>
    <source>
        <strain evidence="11">MED-G163</strain>
    </source>
</reference>
<dbReference type="InterPro" id="IPR006145">
    <property type="entry name" value="PsdUridine_synth_RsuA/RluA"/>
</dbReference>
<dbReference type="InterPro" id="IPR036986">
    <property type="entry name" value="S4_RNA-bd_sf"/>
</dbReference>
<dbReference type="Gene3D" id="3.10.290.10">
    <property type="entry name" value="RNA-binding S4 domain"/>
    <property type="match status" value="1"/>
</dbReference>
<dbReference type="Pfam" id="PF00849">
    <property type="entry name" value="PseudoU_synth_2"/>
    <property type="match status" value="1"/>
</dbReference>
<dbReference type="InterPro" id="IPR002942">
    <property type="entry name" value="S4_RNA-bd"/>
</dbReference>
<dbReference type="AlphaFoldDB" id="A0A520MEW2"/>
<evidence type="ECO:0000256" key="3">
    <source>
        <dbReference type="ARBA" id="ARBA00010876"/>
    </source>
</evidence>
<evidence type="ECO:0000313" key="12">
    <source>
        <dbReference type="Proteomes" id="UP000315782"/>
    </source>
</evidence>
<dbReference type="NCBIfam" id="TIGR00005">
    <property type="entry name" value="rluA_subfam"/>
    <property type="match status" value="1"/>
</dbReference>
<feature type="domain" description="RNA-binding S4" evidence="10">
    <location>
        <begin position="15"/>
        <end position="79"/>
    </location>
</feature>
<dbReference type="GO" id="GO:0003723">
    <property type="term" value="F:RNA binding"/>
    <property type="evidence" value="ECO:0007669"/>
    <property type="project" value="UniProtKB-KW"/>
</dbReference>
<comment type="function">
    <text evidence="2">Responsible for synthesis of pseudouridine from uracil at positions 955, 2504 and 2580 in 23S ribosomal RNA.</text>
</comment>
<accession>A0A520MEW2</accession>
<keyword evidence="4" id="KW-0698">rRNA processing</keyword>
<dbReference type="InterPro" id="IPR050188">
    <property type="entry name" value="RluA_PseudoU_synthase"/>
</dbReference>
<dbReference type="InterPro" id="IPR006224">
    <property type="entry name" value="PsdUridine_synth_RluA-like_CS"/>
</dbReference>
<comment type="catalytic activity">
    <reaction evidence="1">
        <text>uridine(955/2504/2580) in 23S rRNA = pseudouridine(955/2504/2580) in 23S rRNA</text>
        <dbReference type="Rhea" id="RHEA:42528"/>
        <dbReference type="Rhea" id="RHEA-COMP:10099"/>
        <dbReference type="Rhea" id="RHEA-COMP:10100"/>
        <dbReference type="ChEBI" id="CHEBI:65314"/>
        <dbReference type="ChEBI" id="CHEBI:65315"/>
        <dbReference type="EC" id="5.4.99.24"/>
    </reaction>
</comment>
<dbReference type="GO" id="GO:0160141">
    <property type="term" value="F:23S rRNA pseudouridine(955/2504/2580) synthase activity"/>
    <property type="evidence" value="ECO:0007669"/>
    <property type="project" value="UniProtKB-EC"/>
</dbReference>
<evidence type="ECO:0000313" key="11">
    <source>
        <dbReference type="EMBL" id="RZO19758.1"/>
    </source>
</evidence>
<dbReference type="PANTHER" id="PTHR21600:SF92">
    <property type="entry name" value="RIBOSOMAL LARGE SUBUNIT PSEUDOURIDINE SYNTHASE C"/>
    <property type="match status" value="1"/>
</dbReference>
<evidence type="ECO:0000256" key="7">
    <source>
        <dbReference type="PIRSR" id="PIRSR606225-1"/>
    </source>
</evidence>
<comment type="catalytic activity">
    <reaction evidence="9">
        <text>a uridine in RNA = a pseudouridine in RNA</text>
        <dbReference type="Rhea" id="RHEA:48348"/>
        <dbReference type="Rhea" id="RHEA-COMP:12068"/>
        <dbReference type="Rhea" id="RHEA-COMP:12069"/>
        <dbReference type="ChEBI" id="CHEBI:65314"/>
        <dbReference type="ChEBI" id="CHEBI:65315"/>
    </reaction>
</comment>
<organism evidence="11 12">
    <name type="scientific">SAR86 cluster bacterium</name>
    <dbReference type="NCBI Taxonomy" id="2030880"/>
    <lineage>
        <taxon>Bacteria</taxon>
        <taxon>Pseudomonadati</taxon>
        <taxon>Pseudomonadota</taxon>
        <taxon>Gammaproteobacteria</taxon>
        <taxon>SAR86 cluster</taxon>
    </lineage>
</organism>
<dbReference type="Pfam" id="PF01479">
    <property type="entry name" value="S4"/>
    <property type="match status" value="1"/>
</dbReference>
<evidence type="ECO:0000256" key="6">
    <source>
        <dbReference type="ARBA" id="ARBA00023235"/>
    </source>
</evidence>
<dbReference type="CDD" id="cd00165">
    <property type="entry name" value="S4"/>
    <property type="match status" value="1"/>
</dbReference>
<proteinExistence type="inferred from homology"/>
<dbReference type="SUPFAM" id="SSF55120">
    <property type="entry name" value="Pseudouridine synthase"/>
    <property type="match status" value="1"/>
</dbReference>
<dbReference type="InterPro" id="IPR006225">
    <property type="entry name" value="PsdUridine_synth_RluC/D"/>
</dbReference>
<protein>
    <recommendedName>
        <fullName evidence="9">Pseudouridine synthase</fullName>
        <ecNumber evidence="9">5.4.99.-</ecNumber>
    </recommendedName>
</protein>
<gene>
    <name evidence="11" type="ORF">EVA96_03480</name>
</gene>
<evidence type="ECO:0000259" key="10">
    <source>
        <dbReference type="SMART" id="SM00363"/>
    </source>
</evidence>
<evidence type="ECO:0000256" key="2">
    <source>
        <dbReference type="ARBA" id="ARBA00002876"/>
    </source>
</evidence>
<keyword evidence="6 9" id="KW-0413">Isomerase</keyword>
<dbReference type="PANTHER" id="PTHR21600">
    <property type="entry name" value="MITOCHONDRIAL RNA PSEUDOURIDINE SYNTHASE"/>
    <property type="match status" value="1"/>
</dbReference>
<sequence>MPVKKLEVDNDNIDRRLDNYLLSIFKDIPKSKIYSIIRKGEVRVNSGRVKPQRKLKLGDIIRIPPYLDNEKKFEQAKAIPANIIKLIKNSVIYEDSNYFVINKPQGLSVHGGTKNTIGVISVMRHLFSDSIDLCHRIDKNTSGCLVLSKNKTSNKHFNEELKKKTIKKKYLAILKGHLKSNMQINIPIDKSFSTNAKSFVSDNGKQSLSNFKILKKLNSSCLVEVRIYTGRTHQIRVQSQYIGHPVLNDDKYGDKEFNKSPLLKNTKRMALHSSEMEFIDQSNKTIKVKAQIDKSFNELLELLK</sequence>
<dbReference type="SMART" id="SM00363">
    <property type="entry name" value="S4"/>
    <property type="match status" value="1"/>
</dbReference>
<dbReference type="CDD" id="cd02869">
    <property type="entry name" value="PseudoU_synth_RluA_like"/>
    <property type="match status" value="1"/>
</dbReference>
<evidence type="ECO:0000256" key="1">
    <source>
        <dbReference type="ARBA" id="ARBA00000381"/>
    </source>
</evidence>
<dbReference type="InterPro" id="IPR020103">
    <property type="entry name" value="PsdUridine_synth_cat_dom_sf"/>
</dbReference>
<dbReference type="PROSITE" id="PS50889">
    <property type="entry name" value="S4"/>
    <property type="match status" value="1"/>
</dbReference>
<feature type="active site" evidence="7">
    <location>
        <position position="138"/>
    </location>
</feature>
<dbReference type="EMBL" id="SHBI01000029">
    <property type="protein sequence ID" value="RZO19758.1"/>
    <property type="molecule type" value="Genomic_DNA"/>
</dbReference>